<gene>
    <name evidence="4" type="ORF">FGF67_03315</name>
</gene>
<sequence length="504" mass="57921">MNKKKCLKIVLLMGLVFQLISCEKETKKRKNSKKPNILILMSDNHSWNHLGAYGNEVLKTPNIDAVANKGVQFENAYCASPSCSPARAAMLTGQDVWRLGEGANLWASFPKEKVYTKLMSEAGYHVGIEGKGWGPGNASENGWEYNPGGERYDSFEEFYNEIEKGQPWMYWYSSRDPHRPFRRNGWKKSGLDLSKIKVPSYLPDSEEVRKDIADYYNEIQLFDKEVASYLALVGEMGELENTIVIICSDNGWQMPRGLANLYDAGTKIPLIISWPKHYKGGREITDFVSLNDFAPTFLELAGIKVPEEMTAKSLLPILTSNDEGRIEEERDFFVMARERHAFVRKNGLGYPGRAIRTDDYLYIRNYESDRWPAGDPPLYGDVDAHMLQYPCATKFYILEHQNKDEIKPYFDLAFSKRPYEELFDLKNDPEQINNVAGNPKYAKIKEELSNKLTDYLVKTGDPRETDVNFDWDNVQYFMEGDKYPKPSLKAIEVLGLKEEYDYTD</sequence>
<evidence type="ECO:0000256" key="2">
    <source>
        <dbReference type="ARBA" id="ARBA00022801"/>
    </source>
</evidence>
<keyword evidence="5" id="KW-1185">Reference proteome</keyword>
<evidence type="ECO:0000313" key="5">
    <source>
        <dbReference type="Proteomes" id="UP000308713"/>
    </source>
</evidence>
<keyword evidence="2" id="KW-0378">Hydrolase</keyword>
<organism evidence="4 5">
    <name type="scientific">Allotamlana fucoidanivorans</name>
    <dbReference type="NCBI Taxonomy" id="2583814"/>
    <lineage>
        <taxon>Bacteria</taxon>
        <taxon>Pseudomonadati</taxon>
        <taxon>Bacteroidota</taxon>
        <taxon>Flavobacteriia</taxon>
        <taxon>Flavobacteriales</taxon>
        <taxon>Flavobacteriaceae</taxon>
        <taxon>Allotamlana</taxon>
    </lineage>
</organism>
<dbReference type="PANTHER" id="PTHR43751:SF1">
    <property type="entry name" value="SULFATASE ATSG-RELATED"/>
    <property type="match status" value="1"/>
</dbReference>
<dbReference type="CDD" id="cd16027">
    <property type="entry name" value="SGSH"/>
    <property type="match status" value="1"/>
</dbReference>
<dbReference type="PROSITE" id="PS00523">
    <property type="entry name" value="SULFATASE_1"/>
    <property type="match status" value="1"/>
</dbReference>
<reference evidence="4 5" key="1">
    <citation type="submission" date="2019-05" db="EMBL/GenBank/DDBJ databases">
        <title>Tamlana fucoidanivorans sp. nov., isolated from the surface of algae collected from Fujian province in China.</title>
        <authorList>
            <person name="Li J."/>
        </authorList>
    </citation>
    <scope>NUCLEOTIDE SEQUENCE [LARGE SCALE GENOMIC DNA]</scope>
    <source>
        <strain evidence="4 5">CW2-9</strain>
    </source>
</reference>
<dbReference type="Gene3D" id="3.40.720.10">
    <property type="entry name" value="Alkaline Phosphatase, subunit A"/>
    <property type="match status" value="1"/>
</dbReference>
<evidence type="ECO:0000259" key="3">
    <source>
        <dbReference type="Pfam" id="PF00884"/>
    </source>
</evidence>
<protein>
    <submittedName>
        <fullName evidence="4">Sulfatase</fullName>
    </submittedName>
</protein>
<evidence type="ECO:0000313" key="4">
    <source>
        <dbReference type="EMBL" id="TNJ46039.1"/>
    </source>
</evidence>
<feature type="domain" description="Sulfatase N-terminal" evidence="3">
    <location>
        <begin position="35"/>
        <end position="303"/>
    </location>
</feature>
<dbReference type="PANTHER" id="PTHR43751">
    <property type="entry name" value="SULFATASE"/>
    <property type="match status" value="1"/>
</dbReference>
<dbReference type="AlphaFoldDB" id="A0A5C4SR53"/>
<dbReference type="InterPro" id="IPR000917">
    <property type="entry name" value="Sulfatase_N"/>
</dbReference>
<dbReference type="InterPro" id="IPR024607">
    <property type="entry name" value="Sulfatase_CS"/>
</dbReference>
<comment type="similarity">
    <text evidence="1">Belongs to the sulfatase family.</text>
</comment>
<dbReference type="InterPro" id="IPR017850">
    <property type="entry name" value="Alkaline_phosphatase_core_sf"/>
</dbReference>
<name>A0A5C4SR53_9FLAO</name>
<dbReference type="EMBL" id="VDCS01000003">
    <property type="protein sequence ID" value="TNJ46039.1"/>
    <property type="molecule type" value="Genomic_DNA"/>
</dbReference>
<accession>A0A5C4SR53</accession>
<dbReference type="Pfam" id="PF00884">
    <property type="entry name" value="Sulfatase"/>
    <property type="match status" value="1"/>
</dbReference>
<evidence type="ECO:0000256" key="1">
    <source>
        <dbReference type="ARBA" id="ARBA00008779"/>
    </source>
</evidence>
<dbReference type="GO" id="GO:0016787">
    <property type="term" value="F:hydrolase activity"/>
    <property type="evidence" value="ECO:0007669"/>
    <property type="project" value="UniProtKB-KW"/>
</dbReference>
<dbReference type="InterPro" id="IPR052701">
    <property type="entry name" value="GAG_Ulvan_Degrading_Sulfatases"/>
</dbReference>
<proteinExistence type="inferred from homology"/>
<dbReference type="Proteomes" id="UP000308713">
    <property type="component" value="Unassembled WGS sequence"/>
</dbReference>
<dbReference type="OrthoDB" id="9789742at2"/>
<dbReference type="SUPFAM" id="SSF53649">
    <property type="entry name" value="Alkaline phosphatase-like"/>
    <property type="match status" value="1"/>
</dbReference>
<comment type="caution">
    <text evidence="4">The sequence shown here is derived from an EMBL/GenBank/DDBJ whole genome shotgun (WGS) entry which is preliminary data.</text>
</comment>